<dbReference type="RefSeq" id="WP_170016704.1">
    <property type="nucleotide sequence ID" value="NZ_CP012545.1"/>
</dbReference>
<gene>
    <name evidence="1" type="ORF">CCAL12919_08585</name>
    <name evidence="2" type="ORF">CCAL9337_07105</name>
</gene>
<organism evidence="2 3">
    <name type="scientific">Campylobacter californiensis</name>
    <dbReference type="NCBI Taxonomy" id="1032243"/>
    <lineage>
        <taxon>Bacteria</taxon>
        <taxon>Pseudomonadati</taxon>
        <taxon>Campylobacterota</taxon>
        <taxon>Epsilonproteobacteria</taxon>
        <taxon>Campylobacterales</taxon>
        <taxon>Campylobacteraceae</taxon>
        <taxon>Campylobacter</taxon>
    </lineage>
</organism>
<dbReference type="InterPro" id="IPR020483">
    <property type="entry name" value="Uncharacterised_YgbA"/>
</dbReference>
<reference evidence="2 3" key="1">
    <citation type="submission" date="2015-08" db="EMBL/GenBank/DDBJ databases">
        <title>Comparative genomics of the Campylobacter concisus group.</title>
        <authorList>
            <person name="Yee E."/>
            <person name="Chapman M.H."/>
            <person name="Huynh S."/>
            <person name="Bono J.L."/>
            <person name="On S.L."/>
            <person name="St Leger J."/>
            <person name="Foster G."/>
            <person name="Parker C.T."/>
            <person name="Miller W.G."/>
        </authorList>
    </citation>
    <scope>NUCLEOTIDE SEQUENCE [LARGE SCALE GENOMIC DNA]</scope>
    <source>
        <strain evidence="2 3">RM9337</strain>
    </source>
</reference>
<protein>
    <submittedName>
        <fullName evidence="2">Nitrous oxide-stimulated promoter family protein</fullName>
    </submittedName>
</protein>
<comment type="caution">
    <text evidence="2">The sequence shown here is derived from an EMBL/GenBank/DDBJ whole genome shotgun (WGS) entry which is preliminary data.</text>
</comment>
<evidence type="ECO:0000313" key="2">
    <source>
        <dbReference type="EMBL" id="MBE3608491.1"/>
    </source>
</evidence>
<sequence length="120" mass="14136">MTNEKFAYEVTTVTKFIQIYCTDKHKQLPKIKQEKTLTYEGVPDVVSVSYELCKDCEDMLNYSFARLCACPHVQKPRCHTCPHPCYELPMWKRMAKMMKYSGMKLGLNKIKRLFLRDKDG</sequence>
<evidence type="ECO:0000313" key="3">
    <source>
        <dbReference type="Proteomes" id="UP000650616"/>
    </source>
</evidence>
<dbReference type="EMBL" id="LIWG01000008">
    <property type="protein sequence ID" value="MBE3608491.1"/>
    <property type="molecule type" value="Genomic_DNA"/>
</dbReference>
<accession>A0AAW3ZWB9</accession>
<evidence type="ECO:0000313" key="1">
    <source>
        <dbReference type="EMBL" id="MBE2987169.1"/>
    </source>
</evidence>
<name>A0AAW3ZWB9_9BACT</name>
<keyword evidence="3" id="KW-1185">Reference proteome</keyword>
<proteinExistence type="predicted"/>
<reference evidence="1 4" key="2">
    <citation type="submission" date="2020-10" db="EMBL/GenBank/DDBJ databases">
        <title>Campylobacter californiensis sp. nov. isolated from cattle and feral swine in California.</title>
        <authorList>
            <person name="Miller W.G."/>
        </authorList>
    </citation>
    <scope>NUCLEOTIDE SEQUENCE [LARGE SCALE GENOMIC DNA]</scope>
    <source>
        <strain evidence="1 4">RM12919</strain>
    </source>
</reference>
<dbReference type="AlphaFoldDB" id="A0AAW3ZWB9"/>
<dbReference type="Proteomes" id="UP001318760">
    <property type="component" value="Unassembled WGS sequence"/>
</dbReference>
<dbReference type="Proteomes" id="UP000650616">
    <property type="component" value="Unassembled WGS sequence"/>
</dbReference>
<dbReference type="EMBL" id="JADBHS010000020">
    <property type="protein sequence ID" value="MBE2987169.1"/>
    <property type="molecule type" value="Genomic_DNA"/>
</dbReference>
<evidence type="ECO:0000313" key="4">
    <source>
        <dbReference type="Proteomes" id="UP001318760"/>
    </source>
</evidence>
<dbReference type="NCBIfam" id="NF007718">
    <property type="entry name" value="PRK10410.2-2"/>
    <property type="match status" value="1"/>
</dbReference>
<dbReference type="Pfam" id="PF11756">
    <property type="entry name" value="YgbA_NO"/>
    <property type="match status" value="1"/>
</dbReference>